<gene>
    <name evidence="2" type="ORF">CPQ89_09140</name>
    <name evidence="1" type="ORF">CPS94_02325</name>
</gene>
<accession>A0AAD0PC66</accession>
<sequence>MEKGKSIDALMRHIRNDHNVSINGGKNKKSLMNMGYYHGYKRYRFIKSTKNIQNFDDFSQITAIYSFDFEIKRIFYPMIILVETSMKNRTIDAVVTRQNSDIESIYKTKLTDYLDYDRNSNDKKEIRKFRDGIKGRLDFRSVMDQTIGYNYGKNDALSHFVHNSKPIPLWVFFELITFGQFGHFISRLSKEWRLKVSEANGLQSASFNQNGRMLQNIVFTLTDLRNATMHNSAIFDANFNHDGIARGLKQFLMLETNIEDITFDKIIDYLILLIFVLKKYGYSKTEIKAYVRQFESAKERLFKSIPRSTYGSLLGMDSNKKIEGIYSFISRT</sequence>
<reference evidence="3 4" key="1">
    <citation type="submission" date="2017-09" db="EMBL/GenBank/DDBJ databases">
        <title>Predominant Lactobacillus spp. isolated from feces of mice subjected to short-term calorie restriction.</title>
        <authorList>
            <person name="Zhang C."/>
            <person name="Zhao L."/>
            <person name="Pan F."/>
        </authorList>
    </citation>
    <scope>NUCLEOTIDE SEQUENCE [LARGE SCALE GENOMIC DNA]</scope>
    <source>
        <strain evidence="2 3">CR141</strain>
        <strain evidence="1 4">CR147</strain>
    </source>
</reference>
<dbReference type="GeneID" id="48465959"/>
<dbReference type="Pfam" id="PF07751">
    <property type="entry name" value="Abi_2"/>
    <property type="match status" value="1"/>
</dbReference>
<evidence type="ECO:0008006" key="5">
    <source>
        <dbReference type="Google" id="ProtNLM"/>
    </source>
</evidence>
<dbReference type="Proteomes" id="UP000250153">
    <property type="component" value="Chromosome"/>
</dbReference>
<evidence type="ECO:0000313" key="2">
    <source>
        <dbReference type="EMBL" id="AWZ41172.1"/>
    </source>
</evidence>
<dbReference type="EMBL" id="CP023566">
    <property type="protein sequence ID" value="AWZ41172.1"/>
    <property type="molecule type" value="Genomic_DNA"/>
</dbReference>
<dbReference type="InterPro" id="IPR011664">
    <property type="entry name" value="Abi_system_AbiD/AbiF-like"/>
</dbReference>
<dbReference type="AlphaFoldDB" id="A0AAD0PC66"/>
<dbReference type="RefSeq" id="WP_004048082.1">
    <property type="nucleotide sequence ID" value="NZ_CABIVU010000026.1"/>
</dbReference>
<evidence type="ECO:0000313" key="3">
    <source>
        <dbReference type="Proteomes" id="UP000250143"/>
    </source>
</evidence>
<keyword evidence="3" id="KW-1185">Reference proteome</keyword>
<organism evidence="1 4">
    <name type="scientific">Ligilactobacillus murinus</name>
    <dbReference type="NCBI Taxonomy" id="1622"/>
    <lineage>
        <taxon>Bacteria</taxon>
        <taxon>Bacillati</taxon>
        <taxon>Bacillota</taxon>
        <taxon>Bacilli</taxon>
        <taxon>Lactobacillales</taxon>
        <taxon>Lactobacillaceae</taxon>
        <taxon>Ligilactobacillus</taxon>
    </lineage>
</organism>
<protein>
    <recommendedName>
        <fullName evidence="5">Abi family protein</fullName>
    </recommendedName>
</protein>
<dbReference type="KEGG" id="lmur:CPS94_02325"/>
<dbReference type="EMBL" id="CP023565">
    <property type="protein sequence ID" value="AWZ37837.1"/>
    <property type="molecule type" value="Genomic_DNA"/>
</dbReference>
<dbReference type="Proteomes" id="UP000250143">
    <property type="component" value="Chromosome"/>
</dbReference>
<evidence type="ECO:0000313" key="4">
    <source>
        <dbReference type="Proteomes" id="UP000250153"/>
    </source>
</evidence>
<evidence type="ECO:0000313" key="1">
    <source>
        <dbReference type="EMBL" id="AWZ37837.1"/>
    </source>
</evidence>
<name>A0AAD0PC66_9LACO</name>
<proteinExistence type="predicted"/>